<evidence type="ECO:0000313" key="1">
    <source>
        <dbReference type="EMBL" id="KAL3578703.1"/>
    </source>
</evidence>
<reference evidence="1 2" key="1">
    <citation type="journal article" date="2024" name="Plant Biotechnol. J.">
        <title>Genome and CRISPR/Cas9 system of a widespread forest tree (Populus alba) in the world.</title>
        <authorList>
            <person name="Liu Y.J."/>
            <person name="Jiang P.F."/>
            <person name="Han X.M."/>
            <person name="Li X.Y."/>
            <person name="Wang H.M."/>
            <person name="Wang Y.J."/>
            <person name="Wang X.X."/>
            <person name="Zeng Q.Y."/>
        </authorList>
    </citation>
    <scope>NUCLEOTIDE SEQUENCE [LARGE SCALE GENOMIC DNA]</scope>
    <source>
        <strain evidence="2">cv. PAL-ZL1</strain>
    </source>
</reference>
<protein>
    <submittedName>
        <fullName evidence="1">Uncharacterized protein</fullName>
    </submittedName>
</protein>
<proteinExistence type="predicted"/>
<sequence>IANQMQMLMLPKHSYHTRISIVQYTLHLTGESIVLEGNGRAPKPKLSKGTRVEGFQGSRYSATIVEVMENVKFVVQYHNLVTGSLREEAGASDIRPSRPHIQRAYTFKLSEIVDAWYDDGWWMGCIVEVHNKLKDTALQNNRGIGV</sequence>
<keyword evidence="2" id="KW-1185">Reference proteome</keyword>
<gene>
    <name evidence="1" type="ORF">D5086_020207</name>
</gene>
<evidence type="ECO:0000313" key="2">
    <source>
        <dbReference type="Proteomes" id="UP000309997"/>
    </source>
</evidence>
<name>A0ACC4BKZ2_POPAL</name>
<feature type="non-terminal residue" evidence="1">
    <location>
        <position position="1"/>
    </location>
</feature>
<dbReference type="EMBL" id="RCHU02000010">
    <property type="protein sequence ID" value="KAL3578703.1"/>
    <property type="molecule type" value="Genomic_DNA"/>
</dbReference>
<organism evidence="1 2">
    <name type="scientific">Populus alba</name>
    <name type="common">White poplar</name>
    <dbReference type="NCBI Taxonomy" id="43335"/>
    <lineage>
        <taxon>Eukaryota</taxon>
        <taxon>Viridiplantae</taxon>
        <taxon>Streptophyta</taxon>
        <taxon>Embryophyta</taxon>
        <taxon>Tracheophyta</taxon>
        <taxon>Spermatophyta</taxon>
        <taxon>Magnoliopsida</taxon>
        <taxon>eudicotyledons</taxon>
        <taxon>Gunneridae</taxon>
        <taxon>Pentapetalae</taxon>
        <taxon>rosids</taxon>
        <taxon>fabids</taxon>
        <taxon>Malpighiales</taxon>
        <taxon>Salicaceae</taxon>
        <taxon>Saliceae</taxon>
        <taxon>Populus</taxon>
    </lineage>
</organism>
<dbReference type="Proteomes" id="UP000309997">
    <property type="component" value="Unassembled WGS sequence"/>
</dbReference>
<comment type="caution">
    <text evidence="1">The sequence shown here is derived from an EMBL/GenBank/DDBJ whole genome shotgun (WGS) entry which is preliminary data.</text>
</comment>
<accession>A0ACC4BKZ2</accession>